<dbReference type="AlphaFoldDB" id="A0ABD6C5J9"/>
<keyword evidence="1 2" id="KW-0597">Phosphoprotein</keyword>
<feature type="modified residue" description="4-aspartylphosphate" evidence="2">
    <location>
        <position position="47"/>
    </location>
</feature>
<evidence type="ECO:0000259" key="3">
    <source>
        <dbReference type="PROSITE" id="PS50110"/>
    </source>
</evidence>
<evidence type="ECO:0000313" key="4">
    <source>
        <dbReference type="EMBL" id="MFD1585551.1"/>
    </source>
</evidence>
<comment type="caution">
    <text evidence="4">The sequence shown here is derived from an EMBL/GenBank/DDBJ whole genome shotgun (WGS) entry which is preliminary data.</text>
</comment>
<dbReference type="PANTHER" id="PTHR44591:SF19">
    <property type="entry name" value="TWO-COMPONENT RESPONSE REGULATOR-RELATED"/>
    <property type="match status" value="1"/>
</dbReference>
<evidence type="ECO:0000256" key="1">
    <source>
        <dbReference type="ARBA" id="ARBA00022553"/>
    </source>
</evidence>
<organism evidence="4 5">
    <name type="scientific">Halorientalis brevis</name>
    <dbReference type="NCBI Taxonomy" id="1126241"/>
    <lineage>
        <taxon>Archaea</taxon>
        <taxon>Methanobacteriati</taxon>
        <taxon>Methanobacteriota</taxon>
        <taxon>Stenosarchaea group</taxon>
        <taxon>Halobacteria</taxon>
        <taxon>Halobacteriales</taxon>
        <taxon>Haloarculaceae</taxon>
        <taxon>Halorientalis</taxon>
    </lineage>
</organism>
<dbReference type="InterPro" id="IPR001789">
    <property type="entry name" value="Sig_transdc_resp-reg_receiver"/>
</dbReference>
<dbReference type="InterPro" id="IPR011006">
    <property type="entry name" value="CheY-like_superfamily"/>
</dbReference>
<dbReference type="Gene3D" id="3.40.50.2300">
    <property type="match status" value="1"/>
</dbReference>
<feature type="domain" description="Response regulatory" evidence="3">
    <location>
        <begin position="1"/>
        <end position="109"/>
    </location>
</feature>
<proteinExistence type="predicted"/>
<dbReference type="RefSeq" id="WP_247378086.1">
    <property type="nucleotide sequence ID" value="NZ_JALLGV010000004.1"/>
</dbReference>
<dbReference type="PANTHER" id="PTHR44591">
    <property type="entry name" value="STRESS RESPONSE REGULATOR PROTEIN 1"/>
    <property type="match status" value="1"/>
</dbReference>
<gene>
    <name evidence="4" type="ORF">ACFR9U_01045</name>
</gene>
<dbReference type="Pfam" id="PF00072">
    <property type="entry name" value="Response_reg"/>
    <property type="match status" value="1"/>
</dbReference>
<dbReference type="SUPFAM" id="SSF52172">
    <property type="entry name" value="CheY-like"/>
    <property type="match status" value="1"/>
</dbReference>
<dbReference type="EMBL" id="JBHUDJ010000001">
    <property type="protein sequence ID" value="MFD1585551.1"/>
    <property type="molecule type" value="Genomic_DNA"/>
</dbReference>
<dbReference type="SMART" id="SM00448">
    <property type="entry name" value="REC"/>
    <property type="match status" value="1"/>
</dbReference>
<evidence type="ECO:0000313" key="5">
    <source>
        <dbReference type="Proteomes" id="UP001597119"/>
    </source>
</evidence>
<name>A0ABD6C5J9_9EURY</name>
<evidence type="ECO:0000256" key="2">
    <source>
        <dbReference type="PROSITE-ProRule" id="PRU00169"/>
    </source>
</evidence>
<keyword evidence="5" id="KW-1185">Reference proteome</keyword>
<accession>A0ABD6C5J9</accession>
<dbReference type="InterPro" id="IPR013971">
    <property type="entry name" value="HalX_domain"/>
</dbReference>
<dbReference type="PROSITE" id="PS50110">
    <property type="entry name" value="RESPONSE_REGULATORY"/>
    <property type="match status" value="1"/>
</dbReference>
<sequence>MLVVDDEEDVAEAYALKLRDEYETEIAYGGEQALEKAGDHVAAVLLDRRMPDIHGDDVLVEFRDRGYDFPVIMVTAVDPDLNILEMDFDDYLCKPVDKDTLLSTLDQHVDTPGSDPRLDEFFQLLSKLSVLEAERTPSELEDDEEFNRLKREAVELSNELRESMDDFEEVVETYRSLERGSGRSL</sequence>
<reference evidence="4 5" key="1">
    <citation type="journal article" date="2019" name="Int. J. Syst. Evol. Microbiol.">
        <title>The Global Catalogue of Microorganisms (GCM) 10K type strain sequencing project: providing services to taxonomists for standard genome sequencing and annotation.</title>
        <authorList>
            <consortium name="The Broad Institute Genomics Platform"/>
            <consortium name="The Broad Institute Genome Sequencing Center for Infectious Disease"/>
            <person name="Wu L."/>
            <person name="Ma J."/>
        </authorList>
    </citation>
    <scope>NUCLEOTIDE SEQUENCE [LARGE SCALE GENOMIC DNA]</scope>
    <source>
        <strain evidence="4 5">CGMCC 1.12125</strain>
    </source>
</reference>
<dbReference type="Proteomes" id="UP001597119">
    <property type="component" value="Unassembled WGS sequence"/>
</dbReference>
<dbReference type="InterPro" id="IPR050595">
    <property type="entry name" value="Bact_response_regulator"/>
</dbReference>
<dbReference type="Pfam" id="PF08663">
    <property type="entry name" value="HalX"/>
    <property type="match status" value="1"/>
</dbReference>
<protein>
    <submittedName>
        <fullName evidence="4">Response regulator transcription factor</fullName>
    </submittedName>
</protein>